<organism evidence="1 2">
    <name type="scientific">Rhizobium freirei PRF 81</name>
    <dbReference type="NCBI Taxonomy" id="363754"/>
    <lineage>
        <taxon>Bacteria</taxon>
        <taxon>Pseudomonadati</taxon>
        <taxon>Pseudomonadota</taxon>
        <taxon>Alphaproteobacteria</taxon>
        <taxon>Hyphomicrobiales</taxon>
        <taxon>Rhizobiaceae</taxon>
        <taxon>Rhizobium/Agrobacterium group</taxon>
        <taxon>Rhizobium</taxon>
    </lineage>
</organism>
<sequence length="217" mass="24342">MTESADLDRMAKEVREAADACGAMILETILASENLPAVAVDVDTFPSLVKHLRPRLIYMLLTKFNAEDEVEASFEEELDRDLKQLVAKYRNRDGLSSRLVLGLMADGVLHGIVETTDWFEEFDIEVDGLAEARLQAQSEAFAQMQEADARKRDAEERKRLAPYIKKLVADARFLAPKISAAKREALAETLFPDLDRSTVRKIVEKAATDLWLSGSEK</sequence>
<keyword evidence="2" id="KW-1185">Reference proteome</keyword>
<comment type="caution">
    <text evidence="1">The sequence shown here is derived from an EMBL/GenBank/DDBJ whole genome shotgun (WGS) entry which is preliminary data.</text>
</comment>
<gene>
    <name evidence="1" type="ORF">RHSP_60543</name>
</gene>
<evidence type="ECO:0000313" key="2">
    <source>
        <dbReference type="Proteomes" id="UP000012429"/>
    </source>
</evidence>
<evidence type="ECO:0000313" key="1">
    <source>
        <dbReference type="EMBL" id="ENN89531.1"/>
    </source>
</evidence>
<dbReference type="Proteomes" id="UP000012429">
    <property type="component" value="Unassembled WGS sequence"/>
</dbReference>
<accession>N6V8N2</accession>
<protein>
    <submittedName>
        <fullName evidence="1">Uncharacterized protein</fullName>
    </submittedName>
</protein>
<name>N6V8N2_9HYPH</name>
<reference evidence="1 2" key="1">
    <citation type="journal article" date="2012" name="BMC Genomics">
        <title>Genomic basis of broad host range and environmental adaptability of Rhizobium tropici CIAT 899 and Rhizobium sp. PRF 81 which are used in inoculants for common bean (Phaseolus vulgaris L.).</title>
        <authorList>
            <person name="Ormeno-Orrillo E."/>
            <person name="Menna P."/>
            <person name="Almeida L.G."/>
            <person name="Ollero F.J."/>
            <person name="Nicolas M.F."/>
            <person name="Pains Rodrigues E."/>
            <person name="Shigueyoshi Nakatani A."/>
            <person name="Silva Batista J.S."/>
            <person name="Oliveira Chueire L.M."/>
            <person name="Souza R.C."/>
            <person name="Ribeiro Vasconcelos A.T."/>
            <person name="Megias M."/>
            <person name="Hungria M."/>
            <person name="Martinez-Romero E."/>
        </authorList>
    </citation>
    <scope>NUCLEOTIDE SEQUENCE [LARGE SCALE GENOMIC DNA]</scope>
    <source>
        <strain evidence="1 2">PRF 81</strain>
    </source>
</reference>
<proteinExistence type="predicted"/>
<dbReference type="EMBL" id="AQHN01000005">
    <property type="protein sequence ID" value="ENN89531.1"/>
    <property type="molecule type" value="Genomic_DNA"/>
</dbReference>
<dbReference type="OrthoDB" id="9256105at2"/>
<dbReference type="AlphaFoldDB" id="N6V8N2"/>
<dbReference type="PATRIC" id="fig|363754.4.peg.294"/>